<dbReference type="AlphaFoldDB" id="A0AA89I0T8"/>
<sequence length="80" mass="9406">MLNQPSAIESVRINRIESDDKVFATTENGQMIELHITDQQKKDRLFWESLINILRAELWLPLQKKTHELLKNDWLTTDGS</sequence>
<dbReference type="EMBL" id="AYZB01000035">
    <property type="protein sequence ID" value="KRM22380.1"/>
    <property type="molecule type" value="Genomic_DNA"/>
</dbReference>
<reference evidence="1 2" key="1">
    <citation type="journal article" date="2015" name="Genome Announc.">
        <title>Expanding the biotechnology potential of lactobacilli through comparative genomics of 213 strains and associated genera.</title>
        <authorList>
            <person name="Sun Z."/>
            <person name="Harris H.M."/>
            <person name="McCann A."/>
            <person name="Guo C."/>
            <person name="Argimon S."/>
            <person name="Zhang W."/>
            <person name="Yang X."/>
            <person name="Jeffery I.B."/>
            <person name="Cooney J.C."/>
            <person name="Kagawa T.F."/>
            <person name="Liu W."/>
            <person name="Song Y."/>
            <person name="Salvetti E."/>
            <person name="Wrobel A."/>
            <person name="Rasinkangas P."/>
            <person name="Parkhill J."/>
            <person name="Rea M.C."/>
            <person name="O'Sullivan O."/>
            <person name="Ritari J."/>
            <person name="Douillard F.P."/>
            <person name="Paul Ross R."/>
            <person name="Yang R."/>
            <person name="Briner A.E."/>
            <person name="Felis G.E."/>
            <person name="de Vos W.M."/>
            <person name="Barrangou R."/>
            <person name="Klaenhammer T.R."/>
            <person name="Caufield P.W."/>
            <person name="Cui Y."/>
            <person name="Zhang H."/>
            <person name="O'Toole P.W."/>
        </authorList>
    </citation>
    <scope>NUCLEOTIDE SEQUENCE [LARGE SCALE GENOMIC DNA]</scope>
    <source>
        <strain evidence="1 2">DSM 20719</strain>
    </source>
</reference>
<name>A0AA89I0T8_9LACO</name>
<gene>
    <name evidence="1" type="ORF">FC90_GL000982</name>
</gene>
<organism evidence="1 2">
    <name type="scientific">Latilactobacillus graminis DSM 20719</name>
    <dbReference type="NCBI Taxonomy" id="1423752"/>
    <lineage>
        <taxon>Bacteria</taxon>
        <taxon>Bacillati</taxon>
        <taxon>Bacillota</taxon>
        <taxon>Bacilli</taxon>
        <taxon>Lactobacillales</taxon>
        <taxon>Lactobacillaceae</taxon>
        <taxon>Latilactobacillus</taxon>
    </lineage>
</organism>
<proteinExistence type="predicted"/>
<evidence type="ECO:0000313" key="1">
    <source>
        <dbReference type="EMBL" id="KRM22380.1"/>
    </source>
</evidence>
<evidence type="ECO:0000313" key="2">
    <source>
        <dbReference type="Proteomes" id="UP000050823"/>
    </source>
</evidence>
<dbReference type="RefSeq" id="WP_057908362.1">
    <property type="nucleotide sequence ID" value="NZ_AYZB01000035.1"/>
</dbReference>
<accession>A0AA89I0T8</accession>
<protein>
    <submittedName>
        <fullName evidence="1">Uncharacterized protein</fullName>
    </submittedName>
</protein>
<comment type="caution">
    <text evidence="1">The sequence shown here is derived from an EMBL/GenBank/DDBJ whole genome shotgun (WGS) entry which is preliminary data.</text>
</comment>
<dbReference type="Proteomes" id="UP000050823">
    <property type="component" value="Unassembled WGS sequence"/>
</dbReference>